<accession>A0AAN8WFI8</accession>
<organism evidence="9 10">
    <name type="scientific">Halocaridina rubra</name>
    <name type="common">Hawaiian red shrimp</name>
    <dbReference type="NCBI Taxonomy" id="373956"/>
    <lineage>
        <taxon>Eukaryota</taxon>
        <taxon>Metazoa</taxon>
        <taxon>Ecdysozoa</taxon>
        <taxon>Arthropoda</taxon>
        <taxon>Crustacea</taxon>
        <taxon>Multicrustacea</taxon>
        <taxon>Malacostraca</taxon>
        <taxon>Eumalacostraca</taxon>
        <taxon>Eucarida</taxon>
        <taxon>Decapoda</taxon>
        <taxon>Pleocyemata</taxon>
        <taxon>Caridea</taxon>
        <taxon>Atyoidea</taxon>
        <taxon>Atyidae</taxon>
        <taxon>Halocaridina</taxon>
    </lineage>
</organism>
<dbReference type="InterPro" id="IPR029060">
    <property type="entry name" value="PIN-like_dom_sf"/>
</dbReference>
<comment type="function">
    <text evidence="5">Involved in rRNA-processing and ribosome biogenesis.</text>
</comment>
<dbReference type="PANTHER" id="PTHR12416">
    <property type="entry name" value="RRNA-PROCESSING PROTEIN UTP23 HOMOLOG"/>
    <property type="match status" value="1"/>
</dbReference>
<comment type="caution">
    <text evidence="9">The sequence shown here is derived from an EMBL/GenBank/DDBJ whole genome shotgun (WGS) entry which is preliminary data.</text>
</comment>
<protein>
    <recommendedName>
        <fullName evidence="7">rRNA-processing protein UTP23 homolog</fullName>
    </recommendedName>
</protein>
<dbReference type="FunFam" id="3.40.50.1010:FF:000006">
    <property type="entry name" value="rRNA-processing protein UTP23 homolog"/>
    <property type="match status" value="1"/>
</dbReference>
<keyword evidence="3" id="KW-0698">rRNA processing</keyword>
<keyword evidence="10" id="KW-1185">Reference proteome</keyword>
<evidence type="ECO:0000256" key="6">
    <source>
        <dbReference type="ARBA" id="ARBA00038503"/>
    </source>
</evidence>
<dbReference type="GO" id="GO:0006364">
    <property type="term" value="P:rRNA processing"/>
    <property type="evidence" value="ECO:0007669"/>
    <property type="project" value="UniProtKB-KW"/>
</dbReference>
<dbReference type="AlphaFoldDB" id="A0AAN8WFI8"/>
<comment type="subcellular location">
    <subcellularLocation>
        <location evidence="1">Nucleus</location>
        <location evidence="1">Nucleolus</location>
    </subcellularLocation>
</comment>
<feature type="compositionally biased region" description="Basic residues" evidence="8">
    <location>
        <begin position="223"/>
        <end position="236"/>
    </location>
</feature>
<dbReference type="Pfam" id="PF04900">
    <property type="entry name" value="Fcf1"/>
    <property type="match status" value="1"/>
</dbReference>
<evidence type="ECO:0000256" key="8">
    <source>
        <dbReference type="SAM" id="MobiDB-lite"/>
    </source>
</evidence>
<dbReference type="EMBL" id="JAXCGZ010021403">
    <property type="protein sequence ID" value="KAK7051439.1"/>
    <property type="molecule type" value="Genomic_DNA"/>
</dbReference>
<dbReference type="Gene3D" id="3.40.50.1010">
    <property type="entry name" value="5'-nuclease"/>
    <property type="match status" value="1"/>
</dbReference>
<dbReference type="SUPFAM" id="SSF88723">
    <property type="entry name" value="PIN domain-like"/>
    <property type="match status" value="1"/>
</dbReference>
<keyword evidence="2" id="KW-0690">Ribosome biogenesis</keyword>
<evidence type="ECO:0000256" key="3">
    <source>
        <dbReference type="ARBA" id="ARBA00022552"/>
    </source>
</evidence>
<evidence type="ECO:0000256" key="1">
    <source>
        <dbReference type="ARBA" id="ARBA00004604"/>
    </source>
</evidence>
<dbReference type="GO" id="GO:0032040">
    <property type="term" value="C:small-subunit processome"/>
    <property type="evidence" value="ECO:0007669"/>
    <property type="project" value="InterPro"/>
</dbReference>
<name>A0AAN8WFI8_HALRR</name>
<keyword evidence="4" id="KW-0539">Nucleus</keyword>
<evidence type="ECO:0000256" key="7">
    <source>
        <dbReference type="ARBA" id="ARBA00071400"/>
    </source>
</evidence>
<comment type="similarity">
    <text evidence="6">Belongs to the UTP23/FCF1 family. UTP23 subfamily.</text>
</comment>
<dbReference type="Proteomes" id="UP001381693">
    <property type="component" value="Unassembled WGS sequence"/>
</dbReference>
<evidence type="ECO:0000256" key="4">
    <source>
        <dbReference type="ARBA" id="ARBA00023242"/>
    </source>
</evidence>
<proteinExistence type="inferred from homology"/>
<dbReference type="InterPro" id="IPR006984">
    <property type="entry name" value="Fcf1/UTP23"/>
</dbReference>
<evidence type="ECO:0000256" key="5">
    <source>
        <dbReference type="ARBA" id="ARBA00037300"/>
    </source>
</evidence>
<sequence>MKIKSQKRLQRRLNFYFRNFGIGKPYTILVDGTFCYAAMENRVPIKEQIPKYFDDERLRIVTTPCIIMEVEKLGKIKSNLHATWLIVKQFGIIKCGHEGKPVPAAECIQDVLKNNPNKYVLALQDTELKQVIQRVSKGTPILFLNRKTPVLAHPSRSCEEHVQKNYHGVSSFEENMLRVMKRKYIGVDQEEQIPKKKKVKKNFAMPHKSHKEPQQQITPEKKGRGRHRNKRQKMKKKDTYPVHLSKI</sequence>
<evidence type="ECO:0000313" key="10">
    <source>
        <dbReference type="Proteomes" id="UP001381693"/>
    </source>
</evidence>
<reference evidence="9 10" key="1">
    <citation type="submission" date="2023-11" db="EMBL/GenBank/DDBJ databases">
        <title>Halocaridina rubra genome assembly.</title>
        <authorList>
            <person name="Smith C."/>
        </authorList>
    </citation>
    <scope>NUCLEOTIDE SEQUENCE [LARGE SCALE GENOMIC DNA]</scope>
    <source>
        <strain evidence="9">EP-1</strain>
        <tissue evidence="9">Whole</tissue>
    </source>
</reference>
<evidence type="ECO:0000256" key="2">
    <source>
        <dbReference type="ARBA" id="ARBA00022517"/>
    </source>
</evidence>
<evidence type="ECO:0000313" key="9">
    <source>
        <dbReference type="EMBL" id="KAK7051439.1"/>
    </source>
</evidence>
<gene>
    <name evidence="9" type="primary">UTP23</name>
    <name evidence="9" type="ORF">SK128_027279</name>
</gene>
<feature type="region of interest" description="Disordered" evidence="8">
    <location>
        <begin position="195"/>
        <end position="247"/>
    </location>
</feature>